<evidence type="ECO:0000313" key="3">
    <source>
        <dbReference type="Proteomes" id="UP000239471"/>
    </source>
</evidence>
<feature type="transmembrane region" description="Helical" evidence="1">
    <location>
        <begin position="153"/>
        <end position="173"/>
    </location>
</feature>
<evidence type="ECO:0000256" key="1">
    <source>
        <dbReference type="SAM" id="Phobius"/>
    </source>
</evidence>
<sequence>MESKIEKKNFGIAEFTQQEKWLEEQHKNGWRLIKINGIKYRFERCDVDEWIYQLDFKGNGVAEEDYIQMFMDCGWEYVLQHDKWCYFRKKKEVGADLSIFNDRFSKIDMYSRMLKSRQLIVAIALFAIACVIEYFTIFTNAFKGDGNGPWVDFWSGALPWIGIALLVATYFSVDQYIKLRKMVEELKSSEE</sequence>
<protein>
    <recommendedName>
        <fullName evidence="4">DUF2812 domain-containing protein</fullName>
    </recommendedName>
</protein>
<evidence type="ECO:0008006" key="4">
    <source>
        <dbReference type="Google" id="ProtNLM"/>
    </source>
</evidence>
<comment type="caution">
    <text evidence="2">The sequence shown here is derived from an EMBL/GenBank/DDBJ whole genome shotgun (WGS) entry which is preliminary data.</text>
</comment>
<dbReference type="EMBL" id="PVXQ01000021">
    <property type="protein sequence ID" value="PRR82036.1"/>
    <property type="molecule type" value="Genomic_DNA"/>
</dbReference>
<feature type="transmembrane region" description="Helical" evidence="1">
    <location>
        <begin position="119"/>
        <end position="141"/>
    </location>
</feature>
<keyword evidence="1" id="KW-0812">Transmembrane</keyword>
<evidence type="ECO:0000313" key="2">
    <source>
        <dbReference type="EMBL" id="PRR82036.1"/>
    </source>
</evidence>
<keyword evidence="1" id="KW-1133">Transmembrane helix</keyword>
<dbReference type="InterPro" id="IPR021359">
    <property type="entry name" value="DUF2812"/>
</dbReference>
<name>A0A2T0BDS0_9CLOT</name>
<dbReference type="Proteomes" id="UP000239471">
    <property type="component" value="Unassembled WGS sequence"/>
</dbReference>
<accession>A0A2T0BDS0</accession>
<dbReference type="AlphaFoldDB" id="A0A2T0BDS0"/>
<reference evidence="2 3" key="1">
    <citation type="submission" date="2018-03" db="EMBL/GenBank/DDBJ databases">
        <title>Genome sequence of Clostridium vincentii DSM 10228.</title>
        <authorList>
            <person name="Poehlein A."/>
            <person name="Daniel R."/>
        </authorList>
    </citation>
    <scope>NUCLEOTIDE SEQUENCE [LARGE SCALE GENOMIC DNA]</scope>
    <source>
        <strain evidence="2 3">DSM 10228</strain>
    </source>
</reference>
<dbReference type="RefSeq" id="WP_242980654.1">
    <property type="nucleotide sequence ID" value="NZ_PVXQ01000021.1"/>
</dbReference>
<gene>
    <name evidence="2" type="ORF">CLVI_21010</name>
</gene>
<keyword evidence="3" id="KW-1185">Reference proteome</keyword>
<dbReference type="Pfam" id="PF11193">
    <property type="entry name" value="DUF2812"/>
    <property type="match status" value="1"/>
</dbReference>
<proteinExistence type="predicted"/>
<organism evidence="2 3">
    <name type="scientific">Clostridium vincentii</name>
    <dbReference type="NCBI Taxonomy" id="52704"/>
    <lineage>
        <taxon>Bacteria</taxon>
        <taxon>Bacillati</taxon>
        <taxon>Bacillota</taxon>
        <taxon>Clostridia</taxon>
        <taxon>Eubacteriales</taxon>
        <taxon>Clostridiaceae</taxon>
        <taxon>Clostridium</taxon>
    </lineage>
</organism>
<keyword evidence="1" id="KW-0472">Membrane</keyword>